<dbReference type="PROSITE" id="PS50113">
    <property type="entry name" value="PAC"/>
    <property type="match status" value="1"/>
</dbReference>
<feature type="domain" description="PAC" evidence="2">
    <location>
        <begin position="205"/>
        <end position="257"/>
    </location>
</feature>
<dbReference type="InterPro" id="IPR035965">
    <property type="entry name" value="PAS-like_dom_sf"/>
</dbReference>
<dbReference type="NCBIfam" id="TIGR00229">
    <property type="entry name" value="sensory_box"/>
    <property type="match status" value="2"/>
</dbReference>
<dbReference type="Pfam" id="PF08448">
    <property type="entry name" value="PAS_4"/>
    <property type="match status" value="1"/>
</dbReference>
<dbReference type="PROSITE" id="PS50112">
    <property type="entry name" value="PAS"/>
    <property type="match status" value="1"/>
</dbReference>
<dbReference type="InterPro" id="IPR000014">
    <property type="entry name" value="PAS"/>
</dbReference>
<dbReference type="GO" id="GO:0006355">
    <property type="term" value="P:regulation of DNA-templated transcription"/>
    <property type="evidence" value="ECO:0007669"/>
    <property type="project" value="InterPro"/>
</dbReference>
<dbReference type="PANTHER" id="PTHR44757:SF2">
    <property type="entry name" value="BIOFILM ARCHITECTURE MAINTENANCE PROTEIN MBAA"/>
    <property type="match status" value="1"/>
</dbReference>
<dbReference type="EMBL" id="RBZU01000008">
    <property type="protein sequence ID" value="RKP51961.1"/>
    <property type="molecule type" value="Genomic_DNA"/>
</dbReference>
<dbReference type="InterPro" id="IPR029787">
    <property type="entry name" value="Nucleotide_cyclase"/>
</dbReference>
<dbReference type="Gene3D" id="3.30.70.270">
    <property type="match status" value="1"/>
</dbReference>
<gene>
    <name evidence="4" type="ORF">D7S86_18680</name>
</gene>
<protein>
    <submittedName>
        <fullName evidence="4">Diguanylate cyclase</fullName>
    </submittedName>
</protein>
<dbReference type="GO" id="GO:0003824">
    <property type="term" value="F:catalytic activity"/>
    <property type="evidence" value="ECO:0007669"/>
    <property type="project" value="UniProtKB-ARBA"/>
</dbReference>
<dbReference type="SUPFAM" id="SSF55785">
    <property type="entry name" value="PYP-like sensor domain (PAS domain)"/>
    <property type="match status" value="2"/>
</dbReference>
<dbReference type="InterPro" id="IPR052155">
    <property type="entry name" value="Biofilm_reg_signaling"/>
</dbReference>
<comment type="caution">
    <text evidence="4">The sequence shown here is derived from an EMBL/GenBank/DDBJ whole genome shotgun (WGS) entry which is preliminary data.</text>
</comment>
<dbReference type="PROSITE" id="PS50887">
    <property type="entry name" value="GGDEF"/>
    <property type="match status" value="1"/>
</dbReference>
<feature type="domain" description="PAS" evidence="1">
    <location>
        <begin position="134"/>
        <end position="199"/>
    </location>
</feature>
<name>A0A494XQP9_9BURK</name>
<evidence type="ECO:0000259" key="2">
    <source>
        <dbReference type="PROSITE" id="PS50113"/>
    </source>
</evidence>
<dbReference type="SUPFAM" id="SSF55073">
    <property type="entry name" value="Nucleotide cyclase"/>
    <property type="match status" value="1"/>
</dbReference>
<dbReference type="InterPro" id="IPR000700">
    <property type="entry name" value="PAS-assoc_C"/>
</dbReference>
<dbReference type="SMART" id="SM00086">
    <property type="entry name" value="PAC"/>
    <property type="match status" value="1"/>
</dbReference>
<dbReference type="InterPro" id="IPR043128">
    <property type="entry name" value="Rev_trsase/Diguanyl_cyclase"/>
</dbReference>
<organism evidence="4 5">
    <name type="scientific">Pararobbsia silviterrae</name>
    <dbReference type="NCBI Taxonomy" id="1792498"/>
    <lineage>
        <taxon>Bacteria</taxon>
        <taxon>Pseudomonadati</taxon>
        <taxon>Pseudomonadota</taxon>
        <taxon>Betaproteobacteria</taxon>
        <taxon>Burkholderiales</taxon>
        <taxon>Burkholderiaceae</taxon>
        <taxon>Pararobbsia</taxon>
    </lineage>
</organism>
<dbReference type="AlphaFoldDB" id="A0A494XQP9"/>
<accession>A0A494XQP9</accession>
<dbReference type="RefSeq" id="WP_121088364.1">
    <property type="nucleotide sequence ID" value="NZ_RBZU01000008.1"/>
</dbReference>
<dbReference type="FunFam" id="3.30.70.270:FF:000001">
    <property type="entry name" value="Diguanylate cyclase domain protein"/>
    <property type="match status" value="1"/>
</dbReference>
<dbReference type="Pfam" id="PF00990">
    <property type="entry name" value="GGDEF"/>
    <property type="match status" value="1"/>
</dbReference>
<evidence type="ECO:0000259" key="3">
    <source>
        <dbReference type="PROSITE" id="PS50887"/>
    </source>
</evidence>
<dbReference type="InterPro" id="IPR013656">
    <property type="entry name" value="PAS_4"/>
</dbReference>
<dbReference type="NCBIfam" id="TIGR00254">
    <property type="entry name" value="GGDEF"/>
    <property type="match status" value="1"/>
</dbReference>
<dbReference type="OrthoDB" id="9813903at2"/>
<proteinExistence type="predicted"/>
<feature type="domain" description="GGDEF" evidence="3">
    <location>
        <begin position="288"/>
        <end position="423"/>
    </location>
</feature>
<evidence type="ECO:0000259" key="1">
    <source>
        <dbReference type="PROSITE" id="PS50112"/>
    </source>
</evidence>
<dbReference type="Gene3D" id="3.30.450.20">
    <property type="entry name" value="PAS domain"/>
    <property type="match status" value="2"/>
</dbReference>
<dbReference type="Proteomes" id="UP000270342">
    <property type="component" value="Unassembled WGS sequence"/>
</dbReference>
<dbReference type="SMART" id="SM00091">
    <property type="entry name" value="PAS"/>
    <property type="match status" value="2"/>
</dbReference>
<dbReference type="InterPro" id="IPR000160">
    <property type="entry name" value="GGDEF_dom"/>
</dbReference>
<dbReference type="InterPro" id="IPR001610">
    <property type="entry name" value="PAC"/>
</dbReference>
<sequence length="424" mass="47343">MTEDSAYGYLLESLPAAVIVATDGNIALANRAARRLLEADPGVEGWACSELVGLPVIQFVHELDQFHSVSRMRRSAMSTTPNAPIELRVRTCRENLRVVLVTSVSIRFEGKDGVLISALEVGRGDAIGDRLRRSEEHFRRLFENMQDVYYRTDANGIVQMVGPGVRRVIGYEPEEVVGRDAAAWYPNTADRDAFKQAIRTYGEVSDFPGQMVCKDGRIIDISISSTALYDEDGRFAGVEGIYRDVTERKDLERELRRLASIDSLTQILNRRAFIEAAQTRLDSPDASCDLTLLLLDIDYFKSINDQYGHATGDQVLVRFADVVSSQIRETDLFGRLGGEEFAIVVSHTRPEHVRELVSRVLEAVRAIRLDGGVSRSSRGVTVSIGAALRAPDDHRVEQLLDRADRALYQAKHGGRDRVFWEMTA</sequence>
<dbReference type="SMART" id="SM00267">
    <property type="entry name" value="GGDEF"/>
    <property type="match status" value="1"/>
</dbReference>
<evidence type="ECO:0000313" key="5">
    <source>
        <dbReference type="Proteomes" id="UP000270342"/>
    </source>
</evidence>
<dbReference type="Pfam" id="PF00989">
    <property type="entry name" value="PAS"/>
    <property type="match status" value="1"/>
</dbReference>
<dbReference type="CDD" id="cd01949">
    <property type="entry name" value="GGDEF"/>
    <property type="match status" value="1"/>
</dbReference>
<keyword evidence="5" id="KW-1185">Reference proteome</keyword>
<evidence type="ECO:0000313" key="4">
    <source>
        <dbReference type="EMBL" id="RKP51961.1"/>
    </source>
</evidence>
<dbReference type="PANTHER" id="PTHR44757">
    <property type="entry name" value="DIGUANYLATE CYCLASE DGCP"/>
    <property type="match status" value="1"/>
</dbReference>
<dbReference type="CDD" id="cd00130">
    <property type="entry name" value="PAS"/>
    <property type="match status" value="2"/>
</dbReference>
<reference evidence="4 5" key="1">
    <citation type="submission" date="2018-10" db="EMBL/GenBank/DDBJ databases">
        <title>Robbsia sp. DHC34, isolated from soil.</title>
        <authorList>
            <person name="Gao Z.-H."/>
            <person name="Qiu L.-H."/>
        </authorList>
    </citation>
    <scope>NUCLEOTIDE SEQUENCE [LARGE SCALE GENOMIC DNA]</scope>
    <source>
        <strain evidence="4 5">DHC34</strain>
    </source>
</reference>
<dbReference type="InterPro" id="IPR013767">
    <property type="entry name" value="PAS_fold"/>
</dbReference>